<accession>A0A7R8UUB5</accession>
<keyword evidence="3" id="KW-0175">Coiled coil</keyword>
<sequence>MFSIKFIYLIFLSFGVVSCQSDLPTQPTWLVDDHKKKGSGKVEVNLKNLAETASIRSEIESAISHHKYAVGGKNEYQVVHEADRELGADYREHSHDIVGAPLEQLTFRGIPDDSAQNESRGWEDWMNFDIIANKVTSSLGDEIDSDGVFVPEYDPDRYSGDQDTREVLQLNLIREVSFLIDENVSLWKSLRDGKLLGRAGSELLLAEETNGIYQIRRKVDLKESIEAMEVISFWNTTSQSFSTLAAVSLDHSIRWINLETVQPVWEWMLGLRTHYFQYFESGRQHFVAALFEGKILIYQIDFSTMEYWAMQSISVERNARELIYLDVGYHIVLAVPQNNSVLVLRSEVGGADSLHFEKMPPIRAENVSSIHGFRMGSYSYLAVGGSQPKIYRYHFGVFQPQTIFEPNFGFVDMFLSVPCQTYRDDMVLLVQHRIGFETHSLVVVEPLIWNGEAFEATKSVPCKVGETTELYGASCILDLERDDGLKGSAVILSQDNRVFVLVPRFEAPAGLFEIETELVPKQTEIDDLKAILKAMEAMVADQERSLQILEDVDWIVNTLQTKELTFDGEFSKLLLNGEEWTIKDSEIDLDNLLKDLGETEKQLEAMALDLTVEEAFVKDLYLDNLNGEPYKELVELNHNGTIIFEGDLTVERLFKQPKRQSRDSGDDNQELHLLEIDGNLEFKSINGILWQDFLEQVVFKNTSTHLENLKVKRMAIDGDLNVDSLNNLHFPGDFLISSGPRFSKIHGKKTFVNTLNTNAMDCEETFNKRHPGDLISLQYDQRIPGTISFKQLEVTDSFEVAGTISGKNLDQFVENPTLLDTHRVIPECQFTNLKVDGPVIVKGRFNRWKFDDILDNVIYKSEENVMIRSKKKFQDVQFDEPLELKSKHIGGVGLGDFLTKSTDQEVDATEIDGGVFIENLELDGLYNFINVTEMELNSIPLDRDQVVDLDLVFDLGQLFKADTVEILETLNQVPVGDFVNIHEPIHLGNVSFDQINVEELSTECNIEGKGLVNGVDLVRFNKQRLSITEDQTVDFDVTADTVEVETDLDIKLLNGYPIEDLLKFLKKSVNTTELLRSARKLKITGDVNIHTLNGVDTDQLWSQVIWLDRKNTITEPLHFLDTIYLQDDLRLESNQINGRDFEAFVNDLVLKNDEANPIIISGTKRFMVPINVTSDSTIRFFNDIPSNLVATKVRPLRIQGDLHIEGDLKIHSLNMEGEKFGYFHIQDILEAYQYDSESDMHFIKGEVEFKGQTTVDRLTIDGKINGFEGPNTLFKEIVFKNMSTTITGRKVFKNILKFDQGVTVGTLNGLDVARILDNVVYVNSKTPVEIWNPIVFKSPITAEGVQVEGNVFTSNVMGCQLSEWLNNSLRIDQSISIQGPVLFQPGVLDGGDILTVYLNDHFMPDVITLHTPQNFTGNITLPSMHLDGSMVAGKVNDLDLVKERQNTLMLFGDQHITAPVITQSIQVLRNLETLEPINGRNLREVATLYDDLHFQSSFTFKHIQVQNVDTNYSISGLNFTDWYEHSLKTGRPEPQTITGLWSIDELNIHSQSVVMKPPLLIQNNTDLYPSVKTLQESYLTVCKKVMKLKEQAQDRVSFLKYLKKDFEIVSEEGMNSVYPLILPESTLLLLNGDCTSKVYAWNTGHENLNYVGQIQSGRMDRVEALSDTAFVTHADSKSHFCNIYGSNVWNFDGHKVTSSGSSNKPGYYSYRSAELIDQNEAFIADFKPAIEGILEGLADELHSLENYAEISSSYPPIVGAPPTGLRHAVKHIAKKLWDRFKELDDVKTVVHHARKLYHRLADDESDHHHLHHGHEEHDSYHENKDPNEDHQLFENSDPHHADEGSNQNHAHHAFENDHSNPDHHGPHKHKFDESHHQVIHGDHEQDEFIGGDEVFDRGHEEQERLHHGHIHHRHHHSHHRFHSHHHPHDPEQLDQDSMVGASWPSIPLMPPIFPLQPQIPHPSVAPGLQTVMNALPLGFRNLVDSTARSANGGYNTSGINTGVRELIGTITEALNSTRYGSPQPSARHKRSCITFKRSLMDSMVMLQKYAGEPSEPSLYPFPGGIQEGLIDSNTVTYERREAVAFAVGSTENRFDMFGVISPSDLSSIRLYFQDMRRQFQKIETTNPHSLTTLEIKHETILAFIDGLSLVRVMKYKGVEGTFEFAEELLKINKDDFPE</sequence>
<dbReference type="InParanoid" id="A0A7R8UUB5"/>
<evidence type="ECO:0000256" key="1">
    <source>
        <dbReference type="ARBA" id="ARBA00004613"/>
    </source>
</evidence>
<keyword evidence="2" id="KW-0964">Secreted</keyword>
<feature type="region of interest" description="Disordered" evidence="4">
    <location>
        <begin position="1806"/>
        <end position="1874"/>
    </location>
</feature>
<evidence type="ECO:0000256" key="3">
    <source>
        <dbReference type="SAM" id="Coils"/>
    </source>
</evidence>
<dbReference type="GO" id="GO:0008201">
    <property type="term" value="F:heparin binding"/>
    <property type="evidence" value="ECO:0007669"/>
    <property type="project" value="TreeGrafter"/>
</dbReference>
<feature type="compositionally biased region" description="Basic residues" evidence="4">
    <location>
        <begin position="1906"/>
        <end position="1927"/>
    </location>
</feature>
<feature type="compositionally biased region" description="Basic and acidic residues" evidence="4">
    <location>
        <begin position="1852"/>
        <end position="1874"/>
    </location>
</feature>
<dbReference type="InterPro" id="IPR011048">
    <property type="entry name" value="Haem_d1_sf"/>
</dbReference>
<dbReference type="GO" id="GO:0005576">
    <property type="term" value="C:extracellular region"/>
    <property type="evidence" value="ECO:0007669"/>
    <property type="project" value="UniProtKB-SubCell"/>
</dbReference>
<evidence type="ECO:0000256" key="2">
    <source>
        <dbReference type="ARBA" id="ARBA00022525"/>
    </source>
</evidence>
<feature type="signal peptide" evidence="5">
    <location>
        <begin position="1"/>
        <end position="19"/>
    </location>
</feature>
<evidence type="ECO:0000256" key="4">
    <source>
        <dbReference type="SAM" id="MobiDB-lite"/>
    </source>
</evidence>
<organism evidence="6 7">
    <name type="scientific">Hermetia illucens</name>
    <name type="common">Black soldier fly</name>
    <dbReference type="NCBI Taxonomy" id="343691"/>
    <lineage>
        <taxon>Eukaryota</taxon>
        <taxon>Metazoa</taxon>
        <taxon>Ecdysozoa</taxon>
        <taxon>Arthropoda</taxon>
        <taxon>Hexapoda</taxon>
        <taxon>Insecta</taxon>
        <taxon>Pterygota</taxon>
        <taxon>Neoptera</taxon>
        <taxon>Endopterygota</taxon>
        <taxon>Diptera</taxon>
        <taxon>Brachycera</taxon>
        <taxon>Stratiomyomorpha</taxon>
        <taxon>Stratiomyidae</taxon>
        <taxon>Hermetiinae</taxon>
        <taxon>Hermetia</taxon>
    </lineage>
</organism>
<proteinExistence type="predicted"/>
<dbReference type="EMBL" id="LR899012">
    <property type="protein sequence ID" value="CAD7086743.1"/>
    <property type="molecule type" value="Genomic_DNA"/>
</dbReference>
<dbReference type="GO" id="GO:0009986">
    <property type="term" value="C:cell surface"/>
    <property type="evidence" value="ECO:0007669"/>
    <property type="project" value="TreeGrafter"/>
</dbReference>
<gene>
    <name evidence="6" type="ORF">HERILL_LOCUS9492</name>
</gene>
<dbReference type="SUPFAM" id="SSF51004">
    <property type="entry name" value="C-terminal (heme d1) domain of cytochrome cd1-nitrite reductase"/>
    <property type="match status" value="1"/>
</dbReference>
<dbReference type="Proteomes" id="UP000594454">
    <property type="component" value="Chromosome 4"/>
</dbReference>
<feature type="chain" id="PRO_5031404491" evidence="5">
    <location>
        <begin position="20"/>
        <end position="2178"/>
    </location>
</feature>
<feature type="coiled-coil region" evidence="3">
    <location>
        <begin position="525"/>
        <end position="552"/>
    </location>
</feature>
<evidence type="ECO:0000313" key="7">
    <source>
        <dbReference type="Proteomes" id="UP000594454"/>
    </source>
</evidence>
<dbReference type="PANTHER" id="PTHR22918:SF6">
    <property type="entry name" value="EG:8D8.1 PROTEIN-RELATED"/>
    <property type="match status" value="1"/>
</dbReference>
<feature type="region of interest" description="Disordered" evidence="4">
    <location>
        <begin position="1900"/>
        <end position="1936"/>
    </location>
</feature>
<protein>
    <submittedName>
        <fullName evidence="6">Uncharacterized protein</fullName>
    </submittedName>
</protein>
<dbReference type="FunCoup" id="A0A7R8UUB5">
    <property type="interactions" value="76"/>
</dbReference>
<feature type="coiled-coil region" evidence="3">
    <location>
        <begin position="582"/>
        <end position="609"/>
    </location>
</feature>
<dbReference type="InterPro" id="IPR051666">
    <property type="entry name" value="SP_Capacitation_Regulator"/>
</dbReference>
<comment type="subcellular location">
    <subcellularLocation>
        <location evidence="1">Secreted</location>
    </subcellularLocation>
</comment>
<evidence type="ECO:0000256" key="5">
    <source>
        <dbReference type="SAM" id="SignalP"/>
    </source>
</evidence>
<reference evidence="6 7" key="1">
    <citation type="submission" date="2020-11" db="EMBL/GenBank/DDBJ databases">
        <authorList>
            <person name="Wallbank WR R."/>
            <person name="Pardo Diaz C."/>
            <person name="Kozak K."/>
            <person name="Martin S."/>
            <person name="Jiggins C."/>
            <person name="Moest M."/>
            <person name="Warren A I."/>
            <person name="Generalovic N T."/>
            <person name="Byers J.R.P. K."/>
            <person name="Montejo-Kovacevich G."/>
            <person name="Yen C E."/>
        </authorList>
    </citation>
    <scope>NUCLEOTIDE SEQUENCE [LARGE SCALE GENOMIC DNA]</scope>
</reference>
<keyword evidence="7" id="KW-1185">Reference proteome</keyword>
<evidence type="ECO:0000313" key="6">
    <source>
        <dbReference type="EMBL" id="CAD7086743.1"/>
    </source>
</evidence>
<dbReference type="PANTHER" id="PTHR22918">
    <property type="entry name" value="SEMINAL PLASMA PROTEIN"/>
    <property type="match status" value="1"/>
</dbReference>
<feature type="compositionally biased region" description="Basic and acidic residues" evidence="4">
    <location>
        <begin position="1806"/>
        <end position="1843"/>
    </location>
</feature>
<dbReference type="PROSITE" id="PS51257">
    <property type="entry name" value="PROKAR_LIPOPROTEIN"/>
    <property type="match status" value="1"/>
</dbReference>
<name>A0A7R8UUB5_HERIL</name>
<keyword evidence="5" id="KW-0732">Signal</keyword>